<comment type="caution">
    <text evidence="1">The sequence shown here is derived from an EMBL/GenBank/DDBJ whole genome shotgun (WGS) entry which is preliminary data.</text>
</comment>
<evidence type="ECO:0000313" key="1">
    <source>
        <dbReference type="EMBL" id="OGF26539.1"/>
    </source>
</evidence>
<dbReference type="Pfam" id="PF13366">
    <property type="entry name" value="PDDEXK_3"/>
    <property type="match status" value="1"/>
</dbReference>
<gene>
    <name evidence="1" type="ORF">A2242_03985</name>
</gene>
<dbReference type="EMBL" id="MFGC01000045">
    <property type="protein sequence ID" value="OGF26539.1"/>
    <property type="molecule type" value="Genomic_DNA"/>
</dbReference>
<dbReference type="Proteomes" id="UP000178925">
    <property type="component" value="Unassembled WGS sequence"/>
</dbReference>
<evidence type="ECO:0000313" key="2">
    <source>
        <dbReference type="Proteomes" id="UP000178925"/>
    </source>
</evidence>
<name>A0A1F5SIR1_9BACT</name>
<organism evidence="1 2">
    <name type="scientific">Candidatus Falkowbacteria bacterium RIFOXYA2_FULL_47_9</name>
    <dbReference type="NCBI Taxonomy" id="1797995"/>
    <lineage>
        <taxon>Bacteria</taxon>
        <taxon>Candidatus Falkowiibacteriota</taxon>
    </lineage>
</organism>
<dbReference type="AlphaFoldDB" id="A0A1F5SIR1"/>
<proteinExistence type="predicted"/>
<dbReference type="InterPro" id="IPR026350">
    <property type="entry name" value="GxxExxY"/>
</dbReference>
<dbReference type="STRING" id="1797995.A2242_03985"/>
<sequence length="138" mass="16211">MGGSTTYKNVIHKALSYRVMGILFAVNSELGYGYQEKYYERAVEVHLKKEDIQYKRQMPYDISVQGIKIGRYYLDFLIDNKIILELKRGSYFPRRNIEQVKAYLKITGLELAILANFTPHGVKYLRVLNDLNYKKFSL</sequence>
<reference evidence="1 2" key="1">
    <citation type="journal article" date="2016" name="Nat. Commun.">
        <title>Thousands of microbial genomes shed light on interconnected biogeochemical processes in an aquifer system.</title>
        <authorList>
            <person name="Anantharaman K."/>
            <person name="Brown C.T."/>
            <person name="Hug L.A."/>
            <person name="Sharon I."/>
            <person name="Castelle C.J."/>
            <person name="Probst A.J."/>
            <person name="Thomas B.C."/>
            <person name="Singh A."/>
            <person name="Wilkins M.J."/>
            <person name="Karaoz U."/>
            <person name="Brodie E.L."/>
            <person name="Williams K.H."/>
            <person name="Hubbard S.S."/>
            <person name="Banfield J.F."/>
        </authorList>
    </citation>
    <scope>NUCLEOTIDE SEQUENCE [LARGE SCALE GENOMIC DNA]</scope>
</reference>
<evidence type="ECO:0008006" key="3">
    <source>
        <dbReference type="Google" id="ProtNLM"/>
    </source>
</evidence>
<dbReference type="NCBIfam" id="TIGR04256">
    <property type="entry name" value="GxxExxY"/>
    <property type="match status" value="1"/>
</dbReference>
<protein>
    <recommendedName>
        <fullName evidence="3">GxxExxY protein</fullName>
    </recommendedName>
</protein>
<accession>A0A1F5SIR1</accession>